<name>A0A918WS66_9ACTN</name>
<dbReference type="RefSeq" id="WP_189820742.1">
    <property type="nucleotide sequence ID" value="NZ_BMVC01000001.1"/>
</dbReference>
<evidence type="ECO:0000256" key="2">
    <source>
        <dbReference type="SAM" id="Phobius"/>
    </source>
</evidence>
<keyword evidence="2" id="KW-0812">Transmembrane</keyword>
<feature type="transmembrane region" description="Helical" evidence="2">
    <location>
        <begin position="16"/>
        <end position="34"/>
    </location>
</feature>
<feature type="transmembrane region" description="Helical" evidence="2">
    <location>
        <begin position="296"/>
        <end position="314"/>
    </location>
</feature>
<accession>A0A918WS66</accession>
<gene>
    <name evidence="3" type="ORF">GCM10010334_02090</name>
</gene>
<reference evidence="3" key="2">
    <citation type="submission" date="2020-09" db="EMBL/GenBank/DDBJ databases">
        <authorList>
            <person name="Sun Q."/>
            <person name="Ohkuma M."/>
        </authorList>
    </citation>
    <scope>NUCLEOTIDE SEQUENCE</scope>
    <source>
        <strain evidence="3">JCM 4637</strain>
    </source>
</reference>
<evidence type="ECO:0000313" key="4">
    <source>
        <dbReference type="Proteomes" id="UP000638353"/>
    </source>
</evidence>
<sequence length="357" mass="36386">MGATGQPQSLVRGARFTGSGVCLLLALLTGVWIVRDLRLVEDPARLWWAWAGSGPDRFLTASTLYDLSLLLVYVVVAVLVPRSPVAASALATTALATLAVRAPALWVDGFAEVYPHGLRMRAMISTFLALGLAAILLITVAAGRRPVRSGQGAPGSYGRTDGALFQGARIPTRPGRAARLAGAVLLMAVGLVAVAWEVYGFVQNPGSFTRYAERFTGSGGGLQLLGIPAGWACLVLVAGSLTAAVGAALGAVYSRPLGLVVAGLVGISGAAGVSLAVRADLFAGFGALGGVEQLTVVGWVFHLLAGTALVLLLGRRGVPGDPPPRLAANVYDGYGPSPLPGGGAFGPPPPSSRPPGW</sequence>
<dbReference type="Proteomes" id="UP000638353">
    <property type="component" value="Unassembled WGS sequence"/>
</dbReference>
<dbReference type="EMBL" id="BMVC01000001">
    <property type="protein sequence ID" value="GHC77536.1"/>
    <property type="molecule type" value="Genomic_DNA"/>
</dbReference>
<keyword evidence="2" id="KW-1133">Transmembrane helix</keyword>
<feature type="transmembrane region" description="Helical" evidence="2">
    <location>
        <begin position="87"/>
        <end position="107"/>
    </location>
</feature>
<reference evidence="3" key="1">
    <citation type="journal article" date="2014" name="Int. J. Syst. Evol. Microbiol.">
        <title>Complete genome sequence of Corynebacterium casei LMG S-19264T (=DSM 44701T), isolated from a smear-ripened cheese.</title>
        <authorList>
            <consortium name="US DOE Joint Genome Institute (JGI-PGF)"/>
            <person name="Walter F."/>
            <person name="Albersmeier A."/>
            <person name="Kalinowski J."/>
            <person name="Ruckert C."/>
        </authorList>
    </citation>
    <scope>NUCLEOTIDE SEQUENCE</scope>
    <source>
        <strain evidence="3">JCM 4637</strain>
    </source>
</reference>
<dbReference type="AlphaFoldDB" id="A0A918WS66"/>
<feature type="region of interest" description="Disordered" evidence="1">
    <location>
        <begin position="338"/>
        <end position="357"/>
    </location>
</feature>
<feature type="transmembrane region" description="Helical" evidence="2">
    <location>
        <begin position="257"/>
        <end position="276"/>
    </location>
</feature>
<feature type="transmembrane region" description="Helical" evidence="2">
    <location>
        <begin position="58"/>
        <end position="80"/>
    </location>
</feature>
<feature type="transmembrane region" description="Helical" evidence="2">
    <location>
        <begin position="122"/>
        <end position="142"/>
    </location>
</feature>
<feature type="compositionally biased region" description="Pro residues" evidence="1">
    <location>
        <begin position="346"/>
        <end position="357"/>
    </location>
</feature>
<organism evidence="3 4">
    <name type="scientific">Streptomyces finlayi</name>
    <dbReference type="NCBI Taxonomy" id="67296"/>
    <lineage>
        <taxon>Bacteria</taxon>
        <taxon>Bacillati</taxon>
        <taxon>Actinomycetota</taxon>
        <taxon>Actinomycetes</taxon>
        <taxon>Kitasatosporales</taxon>
        <taxon>Streptomycetaceae</taxon>
        <taxon>Streptomyces</taxon>
    </lineage>
</organism>
<feature type="transmembrane region" description="Helical" evidence="2">
    <location>
        <begin position="180"/>
        <end position="202"/>
    </location>
</feature>
<feature type="transmembrane region" description="Helical" evidence="2">
    <location>
        <begin position="222"/>
        <end position="245"/>
    </location>
</feature>
<protein>
    <submittedName>
        <fullName evidence="3">Uncharacterized protein</fullName>
    </submittedName>
</protein>
<proteinExistence type="predicted"/>
<comment type="caution">
    <text evidence="3">The sequence shown here is derived from an EMBL/GenBank/DDBJ whole genome shotgun (WGS) entry which is preliminary data.</text>
</comment>
<evidence type="ECO:0000256" key="1">
    <source>
        <dbReference type="SAM" id="MobiDB-lite"/>
    </source>
</evidence>
<evidence type="ECO:0000313" key="3">
    <source>
        <dbReference type="EMBL" id="GHC77536.1"/>
    </source>
</evidence>
<keyword evidence="2" id="KW-0472">Membrane</keyword>